<evidence type="ECO:0000256" key="2">
    <source>
        <dbReference type="SAM" id="Phobius"/>
    </source>
</evidence>
<feature type="compositionally biased region" description="Low complexity" evidence="1">
    <location>
        <begin position="256"/>
        <end position="275"/>
    </location>
</feature>
<dbReference type="RefSeq" id="WP_349300624.1">
    <property type="nucleotide sequence ID" value="NZ_JBEDNQ010000011.1"/>
</dbReference>
<name>A0ABV1KGH5_9PSEU</name>
<dbReference type="InterPro" id="IPR003474">
    <property type="entry name" value="Glcn_transporter"/>
</dbReference>
<accession>A0ABV1KGH5</accession>
<dbReference type="Pfam" id="PF02447">
    <property type="entry name" value="GntP_permease"/>
    <property type="match status" value="2"/>
</dbReference>
<feature type="transmembrane region" description="Helical" evidence="2">
    <location>
        <begin position="59"/>
        <end position="80"/>
    </location>
</feature>
<feature type="transmembrane region" description="Helical" evidence="2">
    <location>
        <begin position="320"/>
        <end position="339"/>
    </location>
</feature>
<keyword evidence="2" id="KW-1133">Transmembrane helix</keyword>
<organism evidence="3 4">
    <name type="scientific">Pseudonocardia nematodicida</name>
    <dbReference type="NCBI Taxonomy" id="1206997"/>
    <lineage>
        <taxon>Bacteria</taxon>
        <taxon>Bacillati</taxon>
        <taxon>Actinomycetota</taxon>
        <taxon>Actinomycetes</taxon>
        <taxon>Pseudonocardiales</taxon>
        <taxon>Pseudonocardiaceae</taxon>
        <taxon>Pseudonocardia</taxon>
    </lineage>
</organism>
<protein>
    <submittedName>
        <fullName evidence="3">SLC13 family permease</fullName>
    </submittedName>
</protein>
<feature type="transmembrane region" description="Helical" evidence="2">
    <location>
        <begin position="478"/>
        <end position="503"/>
    </location>
</feature>
<dbReference type="PANTHER" id="PTHR30354">
    <property type="entry name" value="GNT FAMILY GLUCONATE TRANSPORTER"/>
    <property type="match status" value="1"/>
</dbReference>
<evidence type="ECO:0000256" key="1">
    <source>
        <dbReference type="SAM" id="MobiDB-lite"/>
    </source>
</evidence>
<feature type="transmembrane region" description="Helical" evidence="2">
    <location>
        <begin position="142"/>
        <end position="159"/>
    </location>
</feature>
<feature type="transmembrane region" description="Helical" evidence="2">
    <location>
        <begin position="287"/>
        <end position="308"/>
    </location>
</feature>
<feature type="transmembrane region" description="Helical" evidence="2">
    <location>
        <begin position="171"/>
        <end position="197"/>
    </location>
</feature>
<feature type="transmembrane region" description="Helical" evidence="2">
    <location>
        <begin position="359"/>
        <end position="378"/>
    </location>
</feature>
<feature type="transmembrane region" description="Helical" evidence="2">
    <location>
        <begin position="390"/>
        <end position="409"/>
    </location>
</feature>
<evidence type="ECO:0000313" key="4">
    <source>
        <dbReference type="Proteomes" id="UP001494902"/>
    </source>
</evidence>
<reference evidence="3 4" key="1">
    <citation type="submission" date="2024-03" db="EMBL/GenBank/DDBJ databases">
        <title>Draft genome sequence of Pseudonocardia nematodicida JCM 31783.</title>
        <authorList>
            <person name="Butdee W."/>
            <person name="Duangmal K."/>
        </authorList>
    </citation>
    <scope>NUCLEOTIDE SEQUENCE [LARGE SCALE GENOMIC DNA]</scope>
    <source>
        <strain evidence="3 4">JCM 31783</strain>
    </source>
</reference>
<evidence type="ECO:0000313" key="3">
    <source>
        <dbReference type="EMBL" id="MEQ3553557.1"/>
    </source>
</evidence>
<keyword evidence="2" id="KW-0812">Transmembrane</keyword>
<feature type="transmembrane region" description="Helical" evidence="2">
    <location>
        <begin position="415"/>
        <end position="434"/>
    </location>
</feature>
<feature type="transmembrane region" description="Helical" evidence="2">
    <location>
        <begin position="29"/>
        <end position="47"/>
    </location>
</feature>
<feature type="transmembrane region" description="Helical" evidence="2">
    <location>
        <begin position="101"/>
        <end position="130"/>
    </location>
</feature>
<feature type="transmembrane region" description="Helical" evidence="2">
    <location>
        <begin position="6"/>
        <end position="22"/>
    </location>
</feature>
<proteinExistence type="predicted"/>
<dbReference type="PANTHER" id="PTHR30354:SF25">
    <property type="entry name" value="INNER MEMBRANE PERMEASE YGBN"/>
    <property type="match status" value="1"/>
</dbReference>
<feature type="transmembrane region" description="Helical" evidence="2">
    <location>
        <begin position="441"/>
        <end position="458"/>
    </location>
</feature>
<dbReference type="EMBL" id="JBEDNQ010000011">
    <property type="protein sequence ID" value="MEQ3553557.1"/>
    <property type="molecule type" value="Genomic_DNA"/>
</dbReference>
<comment type="caution">
    <text evidence="3">The sequence shown here is derived from an EMBL/GenBank/DDBJ whole genome shotgun (WGS) entry which is preliminary data.</text>
</comment>
<keyword evidence="4" id="KW-1185">Reference proteome</keyword>
<dbReference type="PIRSF" id="PIRSF002746">
    <property type="entry name" value="Gluconate_transporter"/>
    <property type="match status" value="1"/>
</dbReference>
<feature type="region of interest" description="Disordered" evidence="1">
    <location>
        <begin position="218"/>
        <end position="275"/>
    </location>
</feature>
<dbReference type="Proteomes" id="UP001494902">
    <property type="component" value="Unassembled WGS sequence"/>
</dbReference>
<keyword evidence="2" id="KW-0472">Membrane</keyword>
<sequence length="504" mass="50597">MSVAALVGIALAAIALLLFLVMKVKMPAFLALLVVAIGTALASGMPVEEIMPTVIEGMGGTLGNVALLVGLGAMLGAVIEKTGSAEALAERFTRRLGPDRVGPALLLASAIFAIPIFFDVGFIILLPVVFSFARAAGHTSPVFVGIPVAVLMVFIHNAVPPHPGVTGSSTLLGADIGLVTILGILLAIPLGVLAHYAGTLLFARREFPVEAAVQQRFEESATPRTGDAPGGGAGTPDPAPADPANGPGADGGSAHPAPTGASTSGTPSGTATSAPVALTSRPSALPVAAMIVLPILAIAAGTTGKLLLDEDSTVARVLGLIGHPAFALLVATLLAGYVLGTRHGWRSAELGDVMDASLAPAAIVVFVTGAGGVFARVLTDSGIGETISGTLIETGVPVLLMAFLIASVFKVAQGSGTVATLATAGLLQATIVGGDYSSMQVALVVLAIACGSVALSHINDSGFWIVSRFLGLSVADGLRTWTLLATLLGWTGMLMVTALWLLVS</sequence>
<gene>
    <name evidence="3" type="ORF">WIS52_24050</name>
</gene>